<dbReference type="GO" id="GO:0016491">
    <property type="term" value="F:oxidoreductase activity"/>
    <property type="evidence" value="ECO:0007669"/>
    <property type="project" value="UniProtKB-KW"/>
</dbReference>
<proteinExistence type="predicted"/>
<keyword evidence="3" id="KW-0802">TPR repeat</keyword>
<protein>
    <submittedName>
        <fullName evidence="6">Cytochrome b2, mitochondrial</fullName>
    </submittedName>
</protein>
<feature type="repeat" description="TPR" evidence="3">
    <location>
        <begin position="279"/>
        <end position="312"/>
    </location>
</feature>
<comment type="caution">
    <text evidence="6">The sequence shown here is derived from an EMBL/GenBank/DDBJ whole genome shotgun (WGS) entry which is preliminary data.</text>
</comment>
<feature type="region of interest" description="Disordered" evidence="4">
    <location>
        <begin position="657"/>
        <end position="676"/>
    </location>
</feature>
<dbReference type="Pfam" id="PF13424">
    <property type="entry name" value="TPR_12"/>
    <property type="match status" value="1"/>
</dbReference>
<evidence type="ECO:0000259" key="5">
    <source>
        <dbReference type="PROSITE" id="PS51349"/>
    </source>
</evidence>
<dbReference type="Pfam" id="PF01070">
    <property type="entry name" value="FMN_dh"/>
    <property type="match status" value="1"/>
</dbReference>
<evidence type="ECO:0000313" key="7">
    <source>
        <dbReference type="Proteomes" id="UP000541610"/>
    </source>
</evidence>
<name>A0A7J6PI71_PEROL</name>
<dbReference type="PROSITE" id="PS51349">
    <property type="entry name" value="FMN_HYDROXY_ACID_DH_2"/>
    <property type="match status" value="1"/>
</dbReference>
<dbReference type="Gene3D" id="1.25.40.10">
    <property type="entry name" value="Tetratricopeptide repeat domain"/>
    <property type="match status" value="2"/>
</dbReference>
<gene>
    <name evidence="6" type="primary">CYB2_2</name>
    <name evidence="6" type="ORF">FOZ60_003685</name>
</gene>
<dbReference type="EMBL" id="JABANP010000018">
    <property type="protein sequence ID" value="KAF4695672.1"/>
    <property type="molecule type" value="Genomic_DNA"/>
</dbReference>
<dbReference type="InterPro" id="IPR037396">
    <property type="entry name" value="FMN_HAD"/>
</dbReference>
<accession>A0A7J6PI71</accession>
<evidence type="ECO:0000256" key="1">
    <source>
        <dbReference type="ARBA" id="ARBA00001917"/>
    </source>
</evidence>
<feature type="compositionally biased region" description="Basic and acidic residues" evidence="4">
    <location>
        <begin position="662"/>
        <end position="676"/>
    </location>
</feature>
<dbReference type="InterPro" id="IPR019734">
    <property type="entry name" value="TPR_rpt"/>
</dbReference>
<evidence type="ECO:0000256" key="3">
    <source>
        <dbReference type="PROSITE-ProRule" id="PRU00339"/>
    </source>
</evidence>
<sequence>MSCVGTATGEHSRLLLYFGKDTGSNQSSEMVDESARDSHARYASNAVLPAAALSNPHTGYRWELTCRQHHLDSSATIMPGQERTPATRATLKTVGNSYIGLGKFDGIGDDPVRLAQAIAYIEGAIEAAGEDLTEGVAKLYRDLGMHYHRANKLDRAVEAYRQACAVLDRMIKETSVGNVERLRALRYQLASAYSCLSVAVRERDGDDGIPEALSICNQALELRKACVGAKHLSVAECLNNAAGMLHVQGSYERAVELYSEALQILLTHTGGKEENRFVAMTYFNIGLAYEKLGKLEGAADAMEKGVNLSAHLWGPSNENVKEMLKQLTRVVAEIRKRKPKEPENRPMQGPQDDPGKNKSRLWLFWDPESGSAGIGNSRVPVRSLGVGGRVSSLVTELPYNAKRERWHGLCCLGEGDLDGAADAFINAVLLSLEERNPGVRAECLTHLGRLPDSLLRQVETELSQTRVLEGSDKTEKSQARLVGISSLTERTGGCGGLAMGNELENEVFSLVAGIVGDVPDVVAVKNQTNFDHSEELLRFMLTRVGLCDSADVPRSMRAHANLDPQFTIKHSTAAALATLERAVKDKSVAAVHSGLIRLRNAMRRGTSCKNITLEEGKDVGEAVQSILEGGRVDELHIGRIMRALGCKSEEVVAGKVGMNEPEDGHGGAGRGRESACERPGHLDMTNTFIAEAGSAIWGFPEPIALDMTIWNSTTHFDWSPGADGYRALTSQWETPMLTISQKRSPGVMPASNSLRPLVADTVEESSVTCHRQQGVTVNMMLNAMDFKTVARSKLPQESWDYLYSGAGDEFTFQENEAMFSRIALLPRVLRNVSRVTCATTVLGHSFDVPFYVTGVAMGKLFHKDGEKCMARGVSKCGVAMGYMVPSLASCGLRDIVASMGDSLPRWYQLCVHPNATITDRMITRVVNSGFTAMFITVDCPGVGLRERDMRHKVSQNGGPKASGYSMAVSPYLALSMDWDSVAELTRATKAKAKARGRGIDIFLKGITSPADALKAYTERGSLSIRGIVISNHGARQIDTVKSAVQLLYECTRALKKVGWLGRDDPEFSVFVDGGVRRGTDILKCIALGARAVGMDLLTSSTKTSSSA</sequence>
<dbReference type="InterPro" id="IPR000262">
    <property type="entry name" value="FMN-dep_DH"/>
</dbReference>
<dbReference type="SUPFAM" id="SSF51395">
    <property type="entry name" value="FMN-linked oxidoreductases"/>
    <property type="match status" value="1"/>
</dbReference>
<dbReference type="InterPro" id="IPR011990">
    <property type="entry name" value="TPR-like_helical_dom_sf"/>
</dbReference>
<dbReference type="PANTHER" id="PTHR10578">
    <property type="entry name" value="S -2-HYDROXY-ACID OXIDASE-RELATED"/>
    <property type="match status" value="1"/>
</dbReference>
<dbReference type="Gene3D" id="3.20.20.70">
    <property type="entry name" value="Aldolase class I"/>
    <property type="match status" value="1"/>
</dbReference>
<comment type="cofactor">
    <cofactor evidence="1">
        <name>FMN</name>
        <dbReference type="ChEBI" id="CHEBI:58210"/>
    </cofactor>
</comment>
<feature type="region of interest" description="Disordered" evidence="4">
    <location>
        <begin position="334"/>
        <end position="359"/>
    </location>
</feature>
<evidence type="ECO:0000256" key="4">
    <source>
        <dbReference type="SAM" id="MobiDB-lite"/>
    </source>
</evidence>
<dbReference type="InterPro" id="IPR013785">
    <property type="entry name" value="Aldolase_TIM"/>
</dbReference>
<dbReference type="PROSITE" id="PS50005">
    <property type="entry name" value="TPR"/>
    <property type="match status" value="2"/>
</dbReference>
<evidence type="ECO:0000256" key="2">
    <source>
        <dbReference type="ARBA" id="ARBA00023002"/>
    </source>
</evidence>
<dbReference type="OrthoDB" id="441582at2759"/>
<dbReference type="InterPro" id="IPR008259">
    <property type="entry name" value="FMN_hydac_DH_AS"/>
</dbReference>
<feature type="domain" description="FMN hydroxy acid dehydrogenase" evidence="5">
    <location>
        <begin position="775"/>
        <end position="1107"/>
    </location>
</feature>
<evidence type="ECO:0000313" key="6">
    <source>
        <dbReference type="EMBL" id="KAF4695672.1"/>
    </source>
</evidence>
<dbReference type="AlphaFoldDB" id="A0A7J6PI71"/>
<organism evidence="6 7">
    <name type="scientific">Perkinsus olseni</name>
    <name type="common">Perkinsus atlanticus</name>
    <dbReference type="NCBI Taxonomy" id="32597"/>
    <lineage>
        <taxon>Eukaryota</taxon>
        <taxon>Sar</taxon>
        <taxon>Alveolata</taxon>
        <taxon>Perkinsozoa</taxon>
        <taxon>Perkinsea</taxon>
        <taxon>Perkinsida</taxon>
        <taxon>Perkinsidae</taxon>
        <taxon>Perkinsus</taxon>
    </lineage>
</organism>
<reference evidence="6 7" key="1">
    <citation type="submission" date="2020-04" db="EMBL/GenBank/DDBJ databases">
        <title>Perkinsus olseni comparative genomics.</title>
        <authorList>
            <person name="Bogema D.R."/>
        </authorList>
    </citation>
    <scope>NUCLEOTIDE SEQUENCE [LARGE SCALE GENOMIC DNA]</scope>
    <source>
        <strain evidence="6">00978-12</strain>
    </source>
</reference>
<dbReference type="SMART" id="SM00028">
    <property type="entry name" value="TPR"/>
    <property type="match status" value="3"/>
</dbReference>
<keyword evidence="2" id="KW-0560">Oxidoreductase</keyword>
<dbReference type="PROSITE" id="PS00557">
    <property type="entry name" value="FMN_HYDROXY_ACID_DH_1"/>
    <property type="match status" value="1"/>
</dbReference>
<dbReference type="PANTHER" id="PTHR10578:SF148">
    <property type="entry name" value="L-LACTATE DEHYDROGENASE (CYTOCHROME)"/>
    <property type="match status" value="1"/>
</dbReference>
<feature type="repeat" description="TPR" evidence="3">
    <location>
        <begin position="137"/>
        <end position="170"/>
    </location>
</feature>
<dbReference type="SUPFAM" id="SSF48452">
    <property type="entry name" value="TPR-like"/>
    <property type="match status" value="1"/>
</dbReference>
<dbReference type="Proteomes" id="UP000541610">
    <property type="component" value="Unassembled WGS sequence"/>
</dbReference>